<keyword evidence="1" id="KW-0812">Transmembrane</keyword>
<proteinExistence type="predicted"/>
<dbReference type="Proteomes" id="UP000001304">
    <property type="component" value="Chromosome"/>
</dbReference>
<feature type="transmembrane region" description="Helical" evidence="1">
    <location>
        <begin position="66"/>
        <end position="85"/>
    </location>
</feature>
<dbReference type="KEGG" id="iag:Igag_0741"/>
<evidence type="ECO:0000313" key="2">
    <source>
        <dbReference type="EMBL" id="ADM27571.1"/>
    </source>
</evidence>
<protein>
    <submittedName>
        <fullName evidence="2">Uncharacterized protein</fullName>
    </submittedName>
</protein>
<sequence>MNEEVINALIYGFLGALGVMLLSSASSTNDVLSAPWIGAFLCIYGFSVAVFYVLERISPSDEHQEVITIILLLIVVGISVMRFGIDVPRIVGAIALSIALGRAFALIINLIIDLTSHLL</sequence>
<feature type="transmembrane region" description="Helical" evidence="1">
    <location>
        <begin position="5"/>
        <end position="22"/>
    </location>
</feature>
<feature type="transmembrane region" description="Helical" evidence="1">
    <location>
        <begin position="91"/>
        <end position="112"/>
    </location>
</feature>
<dbReference type="EMBL" id="CP002098">
    <property type="protein sequence ID" value="ADM27571.1"/>
    <property type="molecule type" value="Genomic_DNA"/>
</dbReference>
<keyword evidence="1" id="KW-1133">Transmembrane helix</keyword>
<dbReference type="BioCyc" id="IAGG583356:GHAH-737-MONOMER"/>
<gene>
    <name evidence="2" type="ordered locus">Igag_0741</name>
</gene>
<accession>E0ST94</accession>
<keyword evidence="3" id="KW-1185">Reference proteome</keyword>
<keyword evidence="1" id="KW-0472">Membrane</keyword>
<reference evidence="2 3" key="1">
    <citation type="journal article" date="2010" name="Stand. Genomic Sci.">
        <title>Complete genome sequence of Ignisphaera aggregans type strain (AQ1.S1).</title>
        <authorList>
            <person name="Goker M."/>
            <person name="Held B."/>
            <person name="Lapidus A."/>
            <person name="Nolan M."/>
            <person name="Spring S."/>
            <person name="Yasawong M."/>
            <person name="Lucas S."/>
            <person name="Glavina Del Rio T."/>
            <person name="Tice H."/>
            <person name="Cheng J.F."/>
            <person name="Goodwin L."/>
            <person name="Tapia R."/>
            <person name="Pitluck S."/>
            <person name="Liolios K."/>
            <person name="Ivanova N."/>
            <person name="Mavromatis K."/>
            <person name="Mikhailova N."/>
            <person name="Pati A."/>
            <person name="Chen A."/>
            <person name="Palaniappan K."/>
            <person name="Brambilla E."/>
            <person name="Land M."/>
            <person name="Hauser L."/>
            <person name="Chang Y.J."/>
            <person name="Jeffries C.D."/>
            <person name="Brettin T."/>
            <person name="Detter J.C."/>
            <person name="Han C."/>
            <person name="Rohde M."/>
            <person name="Sikorski J."/>
            <person name="Woyke T."/>
            <person name="Bristow J."/>
            <person name="Eisen J.A."/>
            <person name="Markowitz V."/>
            <person name="Hugenholtz P."/>
            <person name="Kyrpides N.C."/>
            <person name="Klenk H.P."/>
        </authorList>
    </citation>
    <scope>NUCLEOTIDE SEQUENCE [LARGE SCALE GENOMIC DNA]</scope>
    <source>
        <strain evidence="3">DSM 17230 / JCM 13409 / AQ1.S1</strain>
    </source>
</reference>
<organism evidence="2 3">
    <name type="scientific">Ignisphaera aggregans (strain DSM 17230 / JCM 13409 / AQ1.S1)</name>
    <dbReference type="NCBI Taxonomy" id="583356"/>
    <lineage>
        <taxon>Archaea</taxon>
        <taxon>Thermoproteota</taxon>
        <taxon>Thermoprotei</taxon>
        <taxon>Desulfurococcales</taxon>
        <taxon>Desulfurococcaceae</taxon>
        <taxon>Ignisphaera</taxon>
    </lineage>
</organism>
<evidence type="ECO:0000313" key="3">
    <source>
        <dbReference type="Proteomes" id="UP000001304"/>
    </source>
</evidence>
<evidence type="ECO:0000256" key="1">
    <source>
        <dbReference type="SAM" id="Phobius"/>
    </source>
</evidence>
<dbReference type="AlphaFoldDB" id="E0ST94"/>
<dbReference type="HOGENOM" id="CLU_2056030_0_0_2"/>
<name>E0ST94_IGNAA</name>
<feature type="transmembrane region" description="Helical" evidence="1">
    <location>
        <begin position="34"/>
        <end position="54"/>
    </location>
</feature>